<dbReference type="GO" id="GO:0006364">
    <property type="term" value="P:rRNA processing"/>
    <property type="evidence" value="ECO:0007669"/>
    <property type="project" value="UniProtKB-KW"/>
</dbReference>
<feature type="repeat" description="WD" evidence="8">
    <location>
        <begin position="168"/>
        <end position="201"/>
    </location>
</feature>
<keyword evidence="11" id="KW-1185">Reference proteome</keyword>
<dbReference type="OrthoDB" id="431715at2759"/>
<feature type="repeat" description="WD" evidence="8">
    <location>
        <begin position="254"/>
        <end position="295"/>
    </location>
</feature>
<evidence type="ECO:0000256" key="5">
    <source>
        <dbReference type="ARBA" id="ARBA00022737"/>
    </source>
</evidence>
<dbReference type="PANTHER" id="PTHR19924:SF26">
    <property type="entry name" value="U3 SMALL NUCLEOLAR RNA-ASSOCIATED PROTEIN 15 HOMOLOG"/>
    <property type="match status" value="1"/>
</dbReference>
<keyword evidence="4 8" id="KW-0853">WD repeat</keyword>
<keyword evidence="5" id="KW-0677">Repeat</keyword>
<evidence type="ECO:0000259" key="9">
    <source>
        <dbReference type="Pfam" id="PF09384"/>
    </source>
</evidence>
<dbReference type="GO" id="GO:0045943">
    <property type="term" value="P:positive regulation of transcription by RNA polymerase I"/>
    <property type="evidence" value="ECO:0007669"/>
    <property type="project" value="TreeGrafter"/>
</dbReference>
<dbReference type="PANTHER" id="PTHR19924">
    <property type="entry name" value="UTP15 U3 SMALL NUCLEOLAR RNA-ASSOCIATED PROTEIN 15 FAMILY MEMBER"/>
    <property type="match status" value="1"/>
</dbReference>
<protein>
    <recommendedName>
        <fullName evidence="2">U3 small nucleolar RNA-associated protein 15 homolog</fullName>
    </recommendedName>
</protein>
<dbReference type="Gene3D" id="2.130.10.10">
    <property type="entry name" value="YVTN repeat-like/Quinoprotein amine dehydrogenase"/>
    <property type="match status" value="2"/>
</dbReference>
<dbReference type="InterPro" id="IPR001680">
    <property type="entry name" value="WD40_rpt"/>
</dbReference>
<comment type="function">
    <text evidence="7">Ribosome biogenesis factor. Involved in nucleolar processing of pre-18S ribosomal RNA. Required for optimal pre-ribosomal RNA transcription by RNA polymerase I. Part of the small subunit (SSU) processome, first precursor of the small eukaryotic ribosomal subunit. During the assembly of the SSU processome in the nucleolus, many ribosome biogenesis factors, an RNA chaperone and ribosomal proteins associate with the nascent pre-rRNA and work in concert to generate RNA folding, modifications, rearrangements and cleavage as well as targeted degradation of pre-ribosomal RNA by the RNA exosome.</text>
</comment>
<evidence type="ECO:0000256" key="3">
    <source>
        <dbReference type="ARBA" id="ARBA00022552"/>
    </source>
</evidence>
<reference evidence="11" key="1">
    <citation type="journal article" date="2015" name="Nat. Genet.">
        <title>The genome and transcriptome of the zoonotic hookworm Ancylostoma ceylanicum identify infection-specific gene families.</title>
        <authorList>
            <person name="Schwarz E.M."/>
            <person name="Hu Y."/>
            <person name="Antoshechkin I."/>
            <person name="Miller M.M."/>
            <person name="Sternberg P.W."/>
            <person name="Aroian R.V."/>
        </authorList>
    </citation>
    <scope>NUCLEOTIDE SEQUENCE</scope>
    <source>
        <strain evidence="11">HY135</strain>
    </source>
</reference>
<accession>A0A016UIP5</accession>
<gene>
    <name evidence="10" type="primary">Acey_s0039.g113</name>
    <name evidence="10" type="synonym">Acey-Y23H5B.5</name>
    <name evidence="10" type="ORF">Y032_0039g113</name>
</gene>
<organism evidence="10 11">
    <name type="scientific">Ancylostoma ceylanicum</name>
    <dbReference type="NCBI Taxonomy" id="53326"/>
    <lineage>
        <taxon>Eukaryota</taxon>
        <taxon>Metazoa</taxon>
        <taxon>Ecdysozoa</taxon>
        <taxon>Nematoda</taxon>
        <taxon>Chromadorea</taxon>
        <taxon>Rhabditida</taxon>
        <taxon>Rhabditina</taxon>
        <taxon>Rhabditomorpha</taxon>
        <taxon>Strongyloidea</taxon>
        <taxon>Ancylostomatidae</taxon>
        <taxon>Ancylostomatinae</taxon>
        <taxon>Ancylostoma</taxon>
    </lineage>
</organism>
<feature type="repeat" description="WD" evidence="8">
    <location>
        <begin position="124"/>
        <end position="157"/>
    </location>
</feature>
<sequence length="567" mass="62200">MAVSYVPAGRVAVNEFHRRLDDDVIYWKRMQQLSVFQEPSSVTSVAFCPKKPYNLASTSSVRLSLYDTVVCEPINLFSRFKQAVHGVKFRHDGDLIAIGGEEGKVRIFDVARSTGAGKTPLRSVRASQTSVRCVEFSPCGKMLYSMASDGMVKQWDIADTGTKPVVEFAAHKDAIRASAISVPSSSLIITGGYDHKVKLWDSRCATEGPSVEMDASAPVESVVFLNSEHLIATAAGAVVRIWDIAAGGRLLMSLQQHHKTVTSLCLGKKGDVLLSGGIDRRVNVFRLIDFSLLHSMSMAAPVLSLALSPDDETMAVGIGQLLAIHRREPEAKAMVSAQESNKRTMIRTAAPKVHVQEAGKSRESVEITAKSTDQHRLSKIDSLLKGYQHSAAVRKMFQSYYFHTKKEEVVAWLRVIIHRGAIHRAISGQGNDVLVNLLKFLHLQMFRGSHFDVLRHVVDAFFEVYGNEELHPKVAKLALGLKTAVGKELVVQNQLSQTIGALESIMNAARTSSLHFEPPKDMSSLAKEGLRQLAERQSDPLGLFGEPTLGSVSLDLLDNKPNNQIAV</sequence>
<evidence type="ECO:0000256" key="8">
    <source>
        <dbReference type="PROSITE-ProRule" id="PRU00221"/>
    </source>
</evidence>
<dbReference type="EMBL" id="JARK01001375">
    <property type="protein sequence ID" value="EYC14712.1"/>
    <property type="molecule type" value="Genomic_DNA"/>
</dbReference>
<dbReference type="Pfam" id="PF00400">
    <property type="entry name" value="WD40"/>
    <property type="match status" value="4"/>
</dbReference>
<dbReference type="GO" id="GO:0005730">
    <property type="term" value="C:nucleolus"/>
    <property type="evidence" value="ECO:0007669"/>
    <property type="project" value="UniProtKB-SubCell"/>
</dbReference>
<dbReference type="SMART" id="SM00320">
    <property type="entry name" value="WD40"/>
    <property type="match status" value="7"/>
</dbReference>
<evidence type="ECO:0000313" key="11">
    <source>
        <dbReference type="Proteomes" id="UP000024635"/>
    </source>
</evidence>
<keyword evidence="3" id="KW-0698">rRNA processing</keyword>
<dbReference type="InterPro" id="IPR015943">
    <property type="entry name" value="WD40/YVTN_repeat-like_dom_sf"/>
</dbReference>
<evidence type="ECO:0000256" key="6">
    <source>
        <dbReference type="ARBA" id="ARBA00023242"/>
    </source>
</evidence>
<comment type="caution">
    <text evidence="10">The sequence shown here is derived from an EMBL/GenBank/DDBJ whole genome shotgun (WGS) entry which is preliminary data.</text>
</comment>
<dbReference type="PROSITE" id="PS50082">
    <property type="entry name" value="WD_REPEATS_2"/>
    <property type="match status" value="3"/>
</dbReference>
<dbReference type="InterPro" id="IPR018983">
    <property type="entry name" value="U3_snoRNA-assocProt_15_C"/>
</dbReference>
<dbReference type="InterPro" id="IPR036322">
    <property type="entry name" value="WD40_repeat_dom_sf"/>
</dbReference>
<feature type="domain" description="U3 small nucleolar RNA-associated protein 15 C-terminal" evidence="9">
    <location>
        <begin position="362"/>
        <end position="505"/>
    </location>
</feature>
<keyword evidence="6" id="KW-0539">Nucleus</keyword>
<dbReference type="Pfam" id="PF09384">
    <property type="entry name" value="UTP15_C"/>
    <property type="match status" value="1"/>
</dbReference>
<evidence type="ECO:0000256" key="7">
    <source>
        <dbReference type="ARBA" id="ARBA00045437"/>
    </source>
</evidence>
<dbReference type="PROSITE" id="PS50294">
    <property type="entry name" value="WD_REPEATS_REGION"/>
    <property type="match status" value="2"/>
</dbReference>
<evidence type="ECO:0000256" key="1">
    <source>
        <dbReference type="ARBA" id="ARBA00004604"/>
    </source>
</evidence>
<evidence type="ECO:0000256" key="2">
    <source>
        <dbReference type="ARBA" id="ARBA00018260"/>
    </source>
</evidence>
<dbReference type="STRING" id="53326.A0A016UIP5"/>
<dbReference type="Proteomes" id="UP000024635">
    <property type="component" value="Unassembled WGS sequence"/>
</dbReference>
<evidence type="ECO:0000256" key="4">
    <source>
        <dbReference type="ARBA" id="ARBA00022574"/>
    </source>
</evidence>
<proteinExistence type="predicted"/>
<name>A0A016UIP5_9BILA</name>
<dbReference type="AlphaFoldDB" id="A0A016UIP5"/>
<comment type="subcellular location">
    <subcellularLocation>
        <location evidence="1">Nucleus</location>
        <location evidence="1">Nucleolus</location>
    </subcellularLocation>
</comment>
<dbReference type="SUPFAM" id="SSF50978">
    <property type="entry name" value="WD40 repeat-like"/>
    <property type="match status" value="1"/>
</dbReference>
<evidence type="ECO:0000313" key="10">
    <source>
        <dbReference type="EMBL" id="EYC14712.1"/>
    </source>
</evidence>